<organism evidence="2 3">
    <name type="scientific">Thermanaerothrix solaris</name>
    <dbReference type="NCBI Taxonomy" id="3058434"/>
    <lineage>
        <taxon>Bacteria</taxon>
        <taxon>Bacillati</taxon>
        <taxon>Chloroflexota</taxon>
        <taxon>Anaerolineae</taxon>
        <taxon>Anaerolineales</taxon>
        <taxon>Anaerolineaceae</taxon>
        <taxon>Thermanaerothrix</taxon>
    </lineage>
</organism>
<dbReference type="EMBL" id="JAUHMF010000001">
    <property type="protein sequence ID" value="MDT8897801.1"/>
    <property type="molecule type" value="Genomic_DNA"/>
</dbReference>
<proteinExistence type="predicted"/>
<name>A0ABU3NPR4_9CHLR</name>
<dbReference type="Proteomes" id="UP001254165">
    <property type="component" value="Unassembled WGS sequence"/>
</dbReference>
<sequence length="297" mass="32167">MTFELDDDDLHEEAPPQPPLYLLTGLILGLLVGIFIARVVSPLQYVDTAPATLAESYKTAYRLLIAQAYQANGNLERARQRLYLLDGDQAKDILSRQAQQWLATGNNLNAARALAQLAADLEQPNPSTPPISAPTLEMGAISTPPLSTLDLHQAIATPTPSPSPTLTPTPWPTFTPRPSPTPNTAVQSPFKLIEQRPLCEPGVPQGLLQVFVSDRNGQPLAGVPIVLLWSSGQNVFYTGLYPAISPGYADAFLEPDTVYDVRAGDFGETVRSLQAPQCKTPDGQTFIGGWRLEFSQP</sequence>
<keyword evidence="1" id="KW-1133">Transmembrane helix</keyword>
<gene>
    <name evidence="2" type="ORF">QYE77_05935</name>
</gene>
<keyword evidence="3" id="KW-1185">Reference proteome</keyword>
<feature type="transmembrane region" description="Helical" evidence="1">
    <location>
        <begin position="20"/>
        <end position="40"/>
    </location>
</feature>
<evidence type="ECO:0000313" key="3">
    <source>
        <dbReference type="Proteomes" id="UP001254165"/>
    </source>
</evidence>
<protein>
    <submittedName>
        <fullName evidence="2">Uncharacterized protein</fullName>
    </submittedName>
</protein>
<reference evidence="2 3" key="1">
    <citation type="submission" date="2023-07" db="EMBL/GenBank/DDBJ databases">
        <title>Novel species of Thermanaerothrix with wide hydrolytic capabilities.</title>
        <authorList>
            <person name="Zayulina K.S."/>
            <person name="Podosokorskaya O.A."/>
            <person name="Elcheninov A.G."/>
        </authorList>
    </citation>
    <scope>NUCLEOTIDE SEQUENCE [LARGE SCALE GENOMIC DNA]</scope>
    <source>
        <strain evidence="2 3">4228-RoL</strain>
    </source>
</reference>
<dbReference type="RefSeq" id="WP_315624456.1">
    <property type="nucleotide sequence ID" value="NZ_JAUHMF010000001.1"/>
</dbReference>
<keyword evidence="1" id="KW-0812">Transmembrane</keyword>
<evidence type="ECO:0000256" key="1">
    <source>
        <dbReference type="SAM" id="Phobius"/>
    </source>
</evidence>
<evidence type="ECO:0000313" key="2">
    <source>
        <dbReference type="EMBL" id="MDT8897801.1"/>
    </source>
</evidence>
<accession>A0ABU3NPR4</accession>
<comment type="caution">
    <text evidence="2">The sequence shown here is derived from an EMBL/GenBank/DDBJ whole genome shotgun (WGS) entry which is preliminary data.</text>
</comment>
<keyword evidence="1" id="KW-0472">Membrane</keyword>